<sequence length="462" mass="50528">MAAASCALSTSAPAVRSATLVSGNQVDAVDRCNSSRRVHSTSISLIRTAAHGRTQLPIRISTTTVQGLRERRSWKLVRPSAIALGPRDNNNWVEKEWNSFTQVAPSSPSSPSQSNTKGWTDGNGVEDSRVVAQLRNIAFAAKDRSEMHAIIGLQRDNWNKLCHMTVNMTTIAAAMLAAMNNGDVAGSTSASFGMSMAAFLLNGGAAGFMFLASKFQPSQLAEEQRTASRFFKMLARDIETTLLIDPRLRKAVHLYMDDVMDRLEVLDVAFPLPLTPNGLVKFPKEVVPSVLGSTEDLSETEIPANNTNGWSNEMVEDLKHTAKKLKESDIEIYLGWARNKERDNKRLAILAPVLAGSAAILSLLGPRWPGIDLAALASACSIAAVFGSSFSNGGQIGMIFELYRNCAGYYEQMVQDIQSTIRVPVCQREDGELYHQKIALKLGRRDNMPLFFSEEKTAGKLF</sequence>
<dbReference type="InterPro" id="IPR027949">
    <property type="entry name" value="Chloroplast_duf"/>
</dbReference>
<dbReference type="PANTHER" id="PTHR33358">
    <property type="entry name" value="F-BOX PROTEIN WITH A DOMAIN PROTEIN"/>
    <property type="match status" value="1"/>
</dbReference>
<dbReference type="Pfam" id="PF14476">
    <property type="entry name" value="Chloroplast_duf"/>
    <property type="match status" value="1"/>
</dbReference>
<organism evidence="3 4">
    <name type="scientific">Sphagnum jensenii</name>
    <dbReference type="NCBI Taxonomy" id="128206"/>
    <lineage>
        <taxon>Eukaryota</taxon>
        <taxon>Viridiplantae</taxon>
        <taxon>Streptophyta</taxon>
        <taxon>Embryophyta</taxon>
        <taxon>Bryophyta</taxon>
        <taxon>Sphagnophytina</taxon>
        <taxon>Sphagnopsida</taxon>
        <taxon>Sphagnales</taxon>
        <taxon>Sphagnaceae</taxon>
        <taxon>Sphagnum</taxon>
    </lineage>
</organism>
<gene>
    <name evidence="3" type="ORF">CSSPJE1EN1_LOCUS24602</name>
</gene>
<proteinExistence type="predicted"/>
<evidence type="ECO:0000313" key="3">
    <source>
        <dbReference type="EMBL" id="CAK9279124.1"/>
    </source>
</evidence>
<evidence type="ECO:0008006" key="5">
    <source>
        <dbReference type="Google" id="ProtNLM"/>
    </source>
</evidence>
<feature type="transmembrane region" description="Helical" evidence="2">
    <location>
        <begin position="192"/>
        <end position="212"/>
    </location>
</feature>
<keyword evidence="2" id="KW-1133">Transmembrane helix</keyword>
<feature type="region of interest" description="Disordered" evidence="1">
    <location>
        <begin position="101"/>
        <end position="124"/>
    </location>
</feature>
<keyword evidence="2" id="KW-0812">Transmembrane</keyword>
<feature type="transmembrane region" description="Helical" evidence="2">
    <location>
        <begin position="371"/>
        <end position="390"/>
    </location>
</feature>
<dbReference type="EMBL" id="OZ020104">
    <property type="protein sequence ID" value="CAK9279124.1"/>
    <property type="molecule type" value="Genomic_DNA"/>
</dbReference>
<keyword evidence="2" id="KW-0472">Membrane</keyword>
<dbReference type="Proteomes" id="UP001497444">
    <property type="component" value="Chromosome 9"/>
</dbReference>
<feature type="transmembrane region" description="Helical" evidence="2">
    <location>
        <begin position="347"/>
        <end position="365"/>
    </location>
</feature>
<dbReference type="PANTHER" id="PTHR33358:SF12">
    <property type="entry name" value="F-BOX PROTEIN WITH A DOMAIN PROTEIN"/>
    <property type="match status" value="1"/>
</dbReference>
<evidence type="ECO:0000313" key="4">
    <source>
        <dbReference type="Proteomes" id="UP001497444"/>
    </source>
</evidence>
<accession>A0ABP0XJ35</accession>
<keyword evidence="4" id="KW-1185">Reference proteome</keyword>
<feature type="compositionally biased region" description="Low complexity" evidence="1">
    <location>
        <begin position="105"/>
        <end position="114"/>
    </location>
</feature>
<name>A0ABP0XJ35_9BRYO</name>
<protein>
    <recommendedName>
        <fullName evidence="5">F-box protein</fullName>
    </recommendedName>
</protein>
<evidence type="ECO:0000256" key="1">
    <source>
        <dbReference type="SAM" id="MobiDB-lite"/>
    </source>
</evidence>
<evidence type="ECO:0000256" key="2">
    <source>
        <dbReference type="SAM" id="Phobius"/>
    </source>
</evidence>
<reference evidence="3" key="1">
    <citation type="submission" date="2024-02" db="EMBL/GenBank/DDBJ databases">
        <authorList>
            <consortium name="ELIXIR-Norway"/>
            <consortium name="Elixir Norway"/>
        </authorList>
    </citation>
    <scope>NUCLEOTIDE SEQUENCE</scope>
</reference>